<dbReference type="Pfam" id="PF04681">
    <property type="entry name" value="Bys1"/>
    <property type="match status" value="1"/>
</dbReference>
<organism evidence="2 3">
    <name type="scientific">Aspergillus novofumigatus (strain IBT 16806)</name>
    <dbReference type="NCBI Taxonomy" id="1392255"/>
    <lineage>
        <taxon>Eukaryota</taxon>
        <taxon>Fungi</taxon>
        <taxon>Dikarya</taxon>
        <taxon>Ascomycota</taxon>
        <taxon>Pezizomycotina</taxon>
        <taxon>Eurotiomycetes</taxon>
        <taxon>Eurotiomycetidae</taxon>
        <taxon>Eurotiales</taxon>
        <taxon>Aspergillaceae</taxon>
        <taxon>Aspergillus</taxon>
        <taxon>Aspergillus subgen. Fumigati</taxon>
    </lineage>
</organism>
<dbReference type="AlphaFoldDB" id="A0A2I1C3W2"/>
<dbReference type="GeneID" id="36537259"/>
<evidence type="ECO:0000313" key="3">
    <source>
        <dbReference type="Proteomes" id="UP000234474"/>
    </source>
</evidence>
<protein>
    <submittedName>
        <fullName evidence="2">Uncharacterized protein</fullName>
    </submittedName>
</protein>
<keyword evidence="3" id="KW-1185">Reference proteome</keyword>
<feature type="chain" id="PRO_5014116842" evidence="1">
    <location>
        <begin position="18"/>
        <end position="237"/>
    </location>
</feature>
<evidence type="ECO:0000313" key="2">
    <source>
        <dbReference type="EMBL" id="PKX92271.1"/>
    </source>
</evidence>
<comment type="caution">
    <text evidence="2">The sequence shown here is derived from an EMBL/GenBank/DDBJ whole genome shotgun (WGS) entry which is preliminary data.</text>
</comment>
<dbReference type="InterPro" id="IPR006771">
    <property type="entry name" value="CetA-like"/>
</dbReference>
<feature type="signal peptide" evidence="1">
    <location>
        <begin position="1"/>
        <end position="17"/>
    </location>
</feature>
<accession>A0A2I1C3W2</accession>
<dbReference type="Proteomes" id="UP000234474">
    <property type="component" value="Unassembled WGS sequence"/>
</dbReference>
<dbReference type="VEuPathDB" id="FungiDB:P174DRAFT_460862"/>
<dbReference type="EMBL" id="MSZS01000005">
    <property type="protein sequence ID" value="PKX92271.1"/>
    <property type="molecule type" value="Genomic_DNA"/>
</dbReference>
<gene>
    <name evidence="2" type="ORF">P174DRAFT_460862</name>
</gene>
<name>A0A2I1C3W2_ASPN1</name>
<keyword evidence="1" id="KW-0732">Signal</keyword>
<evidence type="ECO:0000256" key="1">
    <source>
        <dbReference type="SAM" id="SignalP"/>
    </source>
</evidence>
<sequence>MKTSLIIFSTLLSLTSAQNAIINNNYSTTIYVYAPSPLTIIPLGGIFLEKFRASGLTIKIAKTKILDKPLFFSYSFSSNPDYVYYDNEWGNPFIVNHNMLSPGEGCKEVNCVANNTGCYSMLAYKKVYSLSLSTQSLGRVVKDSITVSHKEKIVGGKSIGVSQLDELRFVGTHGGSIKTDLQPHLCSDNQSCCYSCACACRSSVCSHGKTMALASFNAASPAWSPSAILLKSISTTP</sequence>
<dbReference type="OrthoDB" id="3682664at2759"/>
<dbReference type="RefSeq" id="XP_024680866.1">
    <property type="nucleotide sequence ID" value="XM_024829933.1"/>
</dbReference>
<proteinExistence type="predicted"/>
<dbReference type="OMA" id="YSCACAC"/>
<reference evidence="3" key="1">
    <citation type="journal article" date="2018" name="Proc. Natl. Acad. Sci. U.S.A.">
        <title>Linking secondary metabolites to gene clusters through genome sequencing of six diverse Aspergillus species.</title>
        <authorList>
            <person name="Kaerboelling I."/>
            <person name="Vesth T.C."/>
            <person name="Frisvad J.C."/>
            <person name="Nybo J.L."/>
            <person name="Theobald S."/>
            <person name="Kuo A."/>
            <person name="Bowyer P."/>
            <person name="Matsuda Y."/>
            <person name="Mondo S."/>
            <person name="Lyhne E.K."/>
            <person name="Kogle M.E."/>
            <person name="Clum A."/>
            <person name="Lipzen A."/>
            <person name="Salamov A."/>
            <person name="Ngan C.Y."/>
            <person name="Daum C."/>
            <person name="Chiniquy J."/>
            <person name="Barry K."/>
            <person name="LaButti K."/>
            <person name="Haridas S."/>
            <person name="Simmons B.A."/>
            <person name="Magnuson J.K."/>
            <person name="Mortensen U.H."/>
            <person name="Larsen T.O."/>
            <person name="Grigoriev I.V."/>
            <person name="Baker S.E."/>
            <person name="Andersen M.R."/>
        </authorList>
    </citation>
    <scope>NUCLEOTIDE SEQUENCE [LARGE SCALE GENOMIC DNA]</scope>
    <source>
        <strain evidence="3">IBT 16806</strain>
    </source>
</reference>